<dbReference type="Proteomes" id="UP001157418">
    <property type="component" value="Unassembled WGS sequence"/>
</dbReference>
<protein>
    <submittedName>
        <fullName evidence="2">Uncharacterized protein</fullName>
    </submittedName>
</protein>
<evidence type="ECO:0000313" key="3">
    <source>
        <dbReference type="Proteomes" id="UP001157418"/>
    </source>
</evidence>
<reference evidence="2 3" key="1">
    <citation type="submission" date="2022-01" db="EMBL/GenBank/DDBJ databases">
        <authorList>
            <person name="Xiong W."/>
            <person name="Schranz E."/>
        </authorList>
    </citation>
    <scope>NUCLEOTIDE SEQUENCE [LARGE SCALE GENOMIC DNA]</scope>
</reference>
<organism evidence="2 3">
    <name type="scientific">Lactuca virosa</name>
    <dbReference type="NCBI Taxonomy" id="75947"/>
    <lineage>
        <taxon>Eukaryota</taxon>
        <taxon>Viridiplantae</taxon>
        <taxon>Streptophyta</taxon>
        <taxon>Embryophyta</taxon>
        <taxon>Tracheophyta</taxon>
        <taxon>Spermatophyta</taxon>
        <taxon>Magnoliopsida</taxon>
        <taxon>eudicotyledons</taxon>
        <taxon>Gunneridae</taxon>
        <taxon>Pentapetalae</taxon>
        <taxon>asterids</taxon>
        <taxon>campanulids</taxon>
        <taxon>Asterales</taxon>
        <taxon>Asteraceae</taxon>
        <taxon>Cichorioideae</taxon>
        <taxon>Cichorieae</taxon>
        <taxon>Lactucinae</taxon>
        <taxon>Lactuca</taxon>
    </lineage>
</organism>
<gene>
    <name evidence="2" type="ORF">LVIROSA_LOCUS6050</name>
</gene>
<accession>A0AAU9M317</accession>
<feature type="compositionally biased region" description="Basic and acidic residues" evidence="1">
    <location>
        <begin position="81"/>
        <end position="96"/>
    </location>
</feature>
<feature type="region of interest" description="Disordered" evidence="1">
    <location>
        <begin position="62"/>
        <end position="106"/>
    </location>
</feature>
<dbReference type="AlphaFoldDB" id="A0AAU9M317"/>
<proteinExistence type="predicted"/>
<sequence>MLDIIEVFRNILFQNKGENLRELLVQATIHGFSSTRPGLVYSTNSNTFTTLLDSSSSLLNTTANKRDGSGNSSGGCGRTSGRLERNKGGRVTETKKNMSAAGDGYGADHRRVQQWRPAITNNGWKLPKQYRSKRIRYRGQSRKSWALLFKVNVFIEKVKLKLIYVRKDAKLLMINGCDEGGTIDRGVKHGMLMQKKLFVITI</sequence>
<comment type="caution">
    <text evidence="2">The sequence shown here is derived from an EMBL/GenBank/DDBJ whole genome shotgun (WGS) entry which is preliminary data.</text>
</comment>
<evidence type="ECO:0000256" key="1">
    <source>
        <dbReference type="SAM" id="MobiDB-lite"/>
    </source>
</evidence>
<keyword evidence="3" id="KW-1185">Reference proteome</keyword>
<evidence type="ECO:0000313" key="2">
    <source>
        <dbReference type="EMBL" id="CAH1418459.1"/>
    </source>
</evidence>
<dbReference type="EMBL" id="CAKMRJ010000113">
    <property type="protein sequence ID" value="CAH1418459.1"/>
    <property type="molecule type" value="Genomic_DNA"/>
</dbReference>
<name>A0AAU9M317_9ASTR</name>